<dbReference type="Gene3D" id="3.40.50.970">
    <property type="match status" value="2"/>
</dbReference>
<dbReference type="PANTHER" id="PTHR18968:SF13">
    <property type="entry name" value="ACETOLACTATE SYNTHASE CATALYTIC SUBUNIT, MITOCHONDRIAL"/>
    <property type="match status" value="1"/>
</dbReference>
<dbReference type="PANTHER" id="PTHR18968">
    <property type="entry name" value="THIAMINE PYROPHOSPHATE ENZYMES"/>
    <property type="match status" value="1"/>
</dbReference>
<dbReference type="InterPro" id="IPR029035">
    <property type="entry name" value="DHS-like_NAD/FAD-binding_dom"/>
</dbReference>
<comment type="caution">
    <text evidence="7">The sequence shown here is derived from an EMBL/GenBank/DDBJ whole genome shotgun (WGS) entry which is preliminary data.</text>
</comment>
<evidence type="ECO:0000313" key="8">
    <source>
        <dbReference type="Proteomes" id="UP001478862"/>
    </source>
</evidence>
<name>A0ABV1MLP9_9BACI</name>
<dbReference type="EMBL" id="JBEGDG010000001">
    <property type="protein sequence ID" value="MEQ6353441.1"/>
    <property type="molecule type" value="Genomic_DNA"/>
</dbReference>
<accession>A0ABV1MLP9</accession>
<evidence type="ECO:0000256" key="2">
    <source>
        <dbReference type="ARBA" id="ARBA00023052"/>
    </source>
</evidence>
<feature type="domain" description="Thiamine pyrophosphate enzyme N-terminal TPP-binding" evidence="6">
    <location>
        <begin position="19"/>
        <end position="128"/>
    </location>
</feature>
<evidence type="ECO:0000256" key="3">
    <source>
        <dbReference type="RuleBase" id="RU362132"/>
    </source>
</evidence>
<dbReference type="InterPro" id="IPR045229">
    <property type="entry name" value="TPP_enz"/>
</dbReference>
<dbReference type="InterPro" id="IPR012000">
    <property type="entry name" value="Thiamin_PyroP_enz_cen_dom"/>
</dbReference>
<dbReference type="Pfam" id="PF00205">
    <property type="entry name" value="TPP_enzyme_M"/>
    <property type="match status" value="1"/>
</dbReference>
<keyword evidence="8" id="KW-1185">Reference proteome</keyword>
<evidence type="ECO:0000259" key="4">
    <source>
        <dbReference type="Pfam" id="PF00205"/>
    </source>
</evidence>
<dbReference type="SUPFAM" id="SSF52518">
    <property type="entry name" value="Thiamin diphosphate-binding fold (THDP-binding)"/>
    <property type="match status" value="2"/>
</dbReference>
<evidence type="ECO:0000313" key="7">
    <source>
        <dbReference type="EMBL" id="MEQ6353441.1"/>
    </source>
</evidence>
<dbReference type="InterPro" id="IPR011766">
    <property type="entry name" value="TPP_enzyme_TPP-bd"/>
</dbReference>
<sequence>MMVLKYERNNNGKTTNAMRIALALERHGVKYLFGQSNPPTVTLACEDIGIEQIGYRQENAGTYMAQAYAMCTNSIPVVTAQHGPAATLLVAGLAEALKASYPVVALVEEVSRNDEEKNAFQEIDHLELFKGVSKWIKRIPTEDRIEDYIDMAFKTAGSGRPGPTVILLPKDIITDPNEYPINERRTLSYGTFPLDRTIADTSKVELAAEWLSRAENPFIYAGGGVISSNAIDELRAIQEEFSIPVATTTMGKGAVDERHPLSIGPIGYYMGKRGVSTHLKPMVQQADVILLVGNRTNQNGTDSWSLLPENAKYIHIDIDPVEIGRNYESLRLAGDAKLTLQSLKIQLQNRSVEKRASKRAKIEQQIQQSRKMHQQDMQSIVTQTTGKIKVERFLYEVEKSLTDDHIVVADASISSVWNANYLTATKTRKFIFPRGLAGLGWGLPMAMGAKLANQHKKVFCLVGDGGFGHVWSELETCKRLGIQVVVAVINNGILGYQKYAESVMFGRYTNVCDFSFVDHTKIAEACGISGIRVEKIEEIAPAIEKAFSSNESVVIDLMSDDHNIPPVGVMDSLQTNE</sequence>
<comment type="similarity">
    <text evidence="1 3">Belongs to the TPP enzyme family.</text>
</comment>
<dbReference type="CDD" id="cd07035">
    <property type="entry name" value="TPP_PYR_POX_like"/>
    <property type="match status" value="1"/>
</dbReference>
<evidence type="ECO:0000259" key="6">
    <source>
        <dbReference type="Pfam" id="PF02776"/>
    </source>
</evidence>
<feature type="domain" description="Thiamine pyrophosphate enzyme TPP-binding" evidence="5">
    <location>
        <begin position="413"/>
        <end position="556"/>
    </location>
</feature>
<dbReference type="SUPFAM" id="SSF52467">
    <property type="entry name" value="DHS-like NAD/FAD-binding domain"/>
    <property type="match status" value="1"/>
</dbReference>
<dbReference type="Proteomes" id="UP001478862">
    <property type="component" value="Unassembled WGS sequence"/>
</dbReference>
<dbReference type="RefSeq" id="WP_349658210.1">
    <property type="nucleotide sequence ID" value="NZ_JBEGDG010000001.1"/>
</dbReference>
<evidence type="ECO:0000256" key="1">
    <source>
        <dbReference type="ARBA" id="ARBA00007812"/>
    </source>
</evidence>
<reference evidence="7 8" key="1">
    <citation type="submission" date="2024-06" db="EMBL/GenBank/DDBJ databases">
        <title>Lysinibacillus zambalefons sp. nov., a Novel Firmicute Isolated from the Poon Bato Zambales Hyperalkaline Spring.</title>
        <authorList>
            <person name="Aja J.A."/>
            <person name="Lazaro J.E.H."/>
            <person name="Llorin L.D."/>
            <person name="Lim K.R."/>
            <person name="Teodosio J."/>
            <person name="Dalisay D.S."/>
        </authorList>
    </citation>
    <scope>NUCLEOTIDE SEQUENCE [LARGE SCALE GENOMIC DNA]</scope>
    <source>
        <strain evidence="7 8">M3</strain>
    </source>
</reference>
<dbReference type="NCBIfam" id="NF004772">
    <property type="entry name" value="PRK06112.1"/>
    <property type="match status" value="1"/>
</dbReference>
<dbReference type="Gene3D" id="3.40.50.1220">
    <property type="entry name" value="TPP-binding domain"/>
    <property type="match status" value="1"/>
</dbReference>
<evidence type="ECO:0000259" key="5">
    <source>
        <dbReference type="Pfam" id="PF02775"/>
    </source>
</evidence>
<feature type="domain" description="Thiamine pyrophosphate enzyme central" evidence="4">
    <location>
        <begin position="205"/>
        <end position="343"/>
    </location>
</feature>
<proteinExistence type="inferred from homology"/>
<organism evidence="7 8">
    <name type="scientific">Lysinibacillus zambalensis</name>
    <dbReference type="NCBI Taxonomy" id="3160866"/>
    <lineage>
        <taxon>Bacteria</taxon>
        <taxon>Bacillati</taxon>
        <taxon>Bacillota</taxon>
        <taxon>Bacilli</taxon>
        <taxon>Bacillales</taxon>
        <taxon>Bacillaceae</taxon>
        <taxon>Lysinibacillus</taxon>
    </lineage>
</organism>
<gene>
    <name evidence="7" type="ORF">ABNX05_02295</name>
</gene>
<dbReference type="Pfam" id="PF02776">
    <property type="entry name" value="TPP_enzyme_N"/>
    <property type="match status" value="1"/>
</dbReference>
<protein>
    <submittedName>
        <fullName evidence="7">Acetolactate synthase catalytic subunit</fullName>
    </submittedName>
</protein>
<dbReference type="InterPro" id="IPR012001">
    <property type="entry name" value="Thiamin_PyroP_enz_TPP-bd_dom"/>
</dbReference>
<dbReference type="CDD" id="cd00568">
    <property type="entry name" value="TPP_enzymes"/>
    <property type="match status" value="1"/>
</dbReference>
<dbReference type="InterPro" id="IPR029061">
    <property type="entry name" value="THDP-binding"/>
</dbReference>
<keyword evidence="2 3" id="KW-0786">Thiamine pyrophosphate</keyword>
<dbReference type="Pfam" id="PF02775">
    <property type="entry name" value="TPP_enzyme_C"/>
    <property type="match status" value="1"/>
</dbReference>